<name>A0A6N7Z7H8_9PSEU</name>
<dbReference type="PROSITE" id="PS50943">
    <property type="entry name" value="HTH_CROC1"/>
    <property type="match status" value="1"/>
</dbReference>
<dbReference type="InterPro" id="IPR010982">
    <property type="entry name" value="Lambda_DNA-bd_dom_sf"/>
</dbReference>
<accession>A0A6N7Z7H8</accession>
<dbReference type="InterPro" id="IPR001387">
    <property type="entry name" value="Cro/C1-type_HTH"/>
</dbReference>
<dbReference type="RefSeq" id="WP_154759295.1">
    <property type="nucleotide sequence ID" value="NZ_WMBA01000044.1"/>
</dbReference>
<evidence type="ECO:0000313" key="2">
    <source>
        <dbReference type="EMBL" id="MTD57154.1"/>
    </source>
</evidence>
<dbReference type="GO" id="GO:0003677">
    <property type="term" value="F:DNA binding"/>
    <property type="evidence" value="ECO:0007669"/>
    <property type="project" value="InterPro"/>
</dbReference>
<gene>
    <name evidence="2" type="ORF">GKO32_24705</name>
</gene>
<dbReference type="Pfam" id="PF01381">
    <property type="entry name" value="HTH_3"/>
    <property type="match status" value="1"/>
</dbReference>
<reference evidence="2 3" key="1">
    <citation type="submission" date="2019-11" db="EMBL/GenBank/DDBJ databases">
        <title>Draft genome of Amycolatopsis RM579.</title>
        <authorList>
            <person name="Duangmal K."/>
            <person name="Mingma R."/>
        </authorList>
    </citation>
    <scope>NUCLEOTIDE SEQUENCE [LARGE SCALE GENOMIC DNA]</scope>
    <source>
        <strain evidence="2 3">RM579</strain>
    </source>
</reference>
<dbReference type="Proteomes" id="UP000440096">
    <property type="component" value="Unassembled WGS sequence"/>
</dbReference>
<sequence>MTSEPEGDEDTDLSQTDEQVWLVALGQRIRTRRRALNLTQADLARRARFDRSGIAELEEGGRNLRLSSLRRLAEALKMHPADLLEDRPGRRKSN</sequence>
<dbReference type="AlphaFoldDB" id="A0A6N7Z7H8"/>
<dbReference type="EMBL" id="WMBA01000044">
    <property type="protein sequence ID" value="MTD57154.1"/>
    <property type="molecule type" value="Genomic_DNA"/>
</dbReference>
<proteinExistence type="predicted"/>
<comment type="caution">
    <text evidence="2">The sequence shown here is derived from an EMBL/GenBank/DDBJ whole genome shotgun (WGS) entry which is preliminary data.</text>
</comment>
<keyword evidence="3" id="KW-1185">Reference proteome</keyword>
<evidence type="ECO:0000313" key="3">
    <source>
        <dbReference type="Proteomes" id="UP000440096"/>
    </source>
</evidence>
<dbReference type="SUPFAM" id="SSF47413">
    <property type="entry name" value="lambda repressor-like DNA-binding domains"/>
    <property type="match status" value="1"/>
</dbReference>
<dbReference type="SMART" id="SM00530">
    <property type="entry name" value="HTH_XRE"/>
    <property type="match status" value="1"/>
</dbReference>
<feature type="domain" description="HTH cro/C1-type" evidence="1">
    <location>
        <begin position="29"/>
        <end position="83"/>
    </location>
</feature>
<dbReference type="OrthoDB" id="6401124at2"/>
<organism evidence="2 3">
    <name type="scientific">Amycolatopsis pithecellobii</name>
    <dbReference type="NCBI Taxonomy" id="664692"/>
    <lineage>
        <taxon>Bacteria</taxon>
        <taxon>Bacillati</taxon>
        <taxon>Actinomycetota</taxon>
        <taxon>Actinomycetes</taxon>
        <taxon>Pseudonocardiales</taxon>
        <taxon>Pseudonocardiaceae</taxon>
        <taxon>Amycolatopsis</taxon>
    </lineage>
</organism>
<protein>
    <submittedName>
        <fullName evidence="2">Helix-turn-helix domain-containing protein</fullName>
    </submittedName>
</protein>
<dbReference type="CDD" id="cd00093">
    <property type="entry name" value="HTH_XRE"/>
    <property type="match status" value="1"/>
</dbReference>
<dbReference type="Gene3D" id="1.10.260.40">
    <property type="entry name" value="lambda repressor-like DNA-binding domains"/>
    <property type="match status" value="1"/>
</dbReference>
<evidence type="ECO:0000259" key="1">
    <source>
        <dbReference type="PROSITE" id="PS50943"/>
    </source>
</evidence>